<dbReference type="Proteomes" id="UP000316541">
    <property type="component" value="Unassembled WGS sequence"/>
</dbReference>
<gene>
    <name evidence="4" type="ORF">FLX08_39850</name>
</gene>
<comment type="caution">
    <text evidence="4">The sequence shown here is derived from an EMBL/GenBank/DDBJ whole genome shotgun (WGS) entry which is preliminary data.</text>
</comment>
<dbReference type="AlphaFoldDB" id="A0A544XIY0"/>
<sequence>MEYAPQASLPATPPGGRTAGVDWAGADHAACVVDATGAVVTRFTVQHTDAGLRDLVRRLREAGACEVAIERGDGPVVEALLAAALTVVVISPNQVKNLRSRYGSAGRKDDRFDAYVLADTLRTDRARLRPLIPDTAPTATLRATVRARRDLVAHRVALCNQLRAHLKTAFPGVVGLFADLDSPISLAFLSRFDCQDRADWLSERRLAAWLKGVGYCGRKTPAALLTHLKAAPRGATGHDGAARAHITRALLNVLTSLTEQIKTLEAQIAEQLALHADAHIFTSLPRSGVVRAARLLAEIGDCRARFPDPSSLACLAGVAPATRQSGKHKAVGFRWAVNKQLRDAVCDFAADSRHANPWAAKLYADAIARGKDHPHATRILARAWLYVIWHCWQDTAAYDPAKHRALQALLQQDQTAAA</sequence>
<dbReference type="PANTHER" id="PTHR33055:SF3">
    <property type="entry name" value="PUTATIVE TRANSPOSASE FOR IS117-RELATED"/>
    <property type="match status" value="1"/>
</dbReference>
<dbReference type="Pfam" id="PF02371">
    <property type="entry name" value="Transposase_20"/>
    <property type="match status" value="1"/>
</dbReference>
<dbReference type="EMBL" id="VIRM01000139">
    <property type="protein sequence ID" value="TQS04424.1"/>
    <property type="molecule type" value="Genomic_DNA"/>
</dbReference>
<name>A0A544XIY0_9ACTN</name>
<dbReference type="InterPro" id="IPR047650">
    <property type="entry name" value="Transpos_IS110"/>
</dbReference>
<dbReference type="GO" id="GO:0004803">
    <property type="term" value="F:transposase activity"/>
    <property type="evidence" value="ECO:0007669"/>
    <property type="project" value="InterPro"/>
</dbReference>
<protein>
    <submittedName>
        <fullName evidence="4">IS110 family transposase</fullName>
    </submittedName>
</protein>
<reference evidence="4 5" key="1">
    <citation type="submission" date="2019-07" db="EMBL/GenBank/DDBJ databases">
        <title>Microbispora hainanensis DSM 45428.</title>
        <authorList>
            <person name="Thawai C."/>
        </authorList>
    </citation>
    <scope>NUCLEOTIDE SEQUENCE [LARGE SCALE GENOMIC DNA]</scope>
    <source>
        <strain evidence="4 5">DSM 45428</strain>
    </source>
</reference>
<feature type="domain" description="Transposase IS110-like N-terminal" evidence="2">
    <location>
        <begin position="19"/>
        <end position="171"/>
    </location>
</feature>
<dbReference type="RefSeq" id="WP_142625425.1">
    <property type="nucleotide sequence ID" value="NZ_VIRM01000139.1"/>
</dbReference>
<organism evidence="4 5">
    <name type="scientific">Microbispora hainanensis</name>
    <dbReference type="NCBI Taxonomy" id="568844"/>
    <lineage>
        <taxon>Bacteria</taxon>
        <taxon>Bacillati</taxon>
        <taxon>Actinomycetota</taxon>
        <taxon>Actinomycetes</taxon>
        <taxon>Streptosporangiales</taxon>
        <taxon>Streptosporangiaceae</taxon>
        <taxon>Microbispora</taxon>
    </lineage>
</organism>
<dbReference type="PANTHER" id="PTHR33055">
    <property type="entry name" value="TRANSPOSASE FOR INSERTION SEQUENCE ELEMENT IS1111A"/>
    <property type="match status" value="1"/>
</dbReference>
<dbReference type="GO" id="GO:0003677">
    <property type="term" value="F:DNA binding"/>
    <property type="evidence" value="ECO:0007669"/>
    <property type="project" value="InterPro"/>
</dbReference>
<evidence type="ECO:0000259" key="3">
    <source>
        <dbReference type="Pfam" id="PF02371"/>
    </source>
</evidence>
<evidence type="ECO:0000256" key="1">
    <source>
        <dbReference type="SAM" id="Coils"/>
    </source>
</evidence>
<feature type="domain" description="Transposase IS116/IS110/IS902 C-terminal" evidence="3">
    <location>
        <begin position="279"/>
        <end position="363"/>
    </location>
</feature>
<dbReference type="InterPro" id="IPR002525">
    <property type="entry name" value="Transp_IS110-like_N"/>
</dbReference>
<evidence type="ECO:0000313" key="5">
    <source>
        <dbReference type="Proteomes" id="UP000316541"/>
    </source>
</evidence>
<accession>A0A544XIY0</accession>
<evidence type="ECO:0000259" key="2">
    <source>
        <dbReference type="Pfam" id="PF01548"/>
    </source>
</evidence>
<proteinExistence type="predicted"/>
<dbReference type="GO" id="GO:0006313">
    <property type="term" value="P:DNA transposition"/>
    <property type="evidence" value="ECO:0007669"/>
    <property type="project" value="InterPro"/>
</dbReference>
<dbReference type="InterPro" id="IPR003346">
    <property type="entry name" value="Transposase_20"/>
</dbReference>
<keyword evidence="1" id="KW-0175">Coiled coil</keyword>
<dbReference type="Pfam" id="PF01548">
    <property type="entry name" value="DEDD_Tnp_IS110"/>
    <property type="match status" value="1"/>
</dbReference>
<evidence type="ECO:0000313" key="4">
    <source>
        <dbReference type="EMBL" id="TQS04424.1"/>
    </source>
</evidence>
<dbReference type="NCBIfam" id="NF033542">
    <property type="entry name" value="transpos_IS110"/>
    <property type="match status" value="1"/>
</dbReference>
<feature type="coiled-coil region" evidence="1">
    <location>
        <begin position="247"/>
        <end position="274"/>
    </location>
</feature>